<dbReference type="PANTHER" id="PTHR34585">
    <property type="match status" value="1"/>
</dbReference>
<name>B9TH58_RICCO</name>
<keyword evidence="3" id="KW-1185">Reference proteome</keyword>
<organism evidence="2 3">
    <name type="scientific">Ricinus communis</name>
    <name type="common">Castor bean</name>
    <dbReference type="NCBI Taxonomy" id="3988"/>
    <lineage>
        <taxon>Eukaryota</taxon>
        <taxon>Viridiplantae</taxon>
        <taxon>Streptophyta</taxon>
        <taxon>Embryophyta</taxon>
        <taxon>Tracheophyta</taxon>
        <taxon>Spermatophyta</taxon>
        <taxon>Magnoliopsida</taxon>
        <taxon>eudicotyledons</taxon>
        <taxon>Gunneridae</taxon>
        <taxon>Pentapetalae</taxon>
        <taxon>rosids</taxon>
        <taxon>fabids</taxon>
        <taxon>Malpighiales</taxon>
        <taxon>Euphorbiaceae</taxon>
        <taxon>Acalyphoideae</taxon>
        <taxon>Acalypheae</taxon>
        <taxon>Ricinus</taxon>
    </lineage>
</organism>
<accession>B9TH58</accession>
<dbReference type="InterPro" id="IPR041657">
    <property type="entry name" value="HTH_17"/>
</dbReference>
<feature type="domain" description="Helix-turn-helix" evidence="1">
    <location>
        <begin position="51"/>
        <end position="99"/>
    </location>
</feature>
<protein>
    <recommendedName>
        <fullName evidence="1">Helix-turn-helix domain-containing protein</fullName>
    </recommendedName>
</protein>
<evidence type="ECO:0000259" key="1">
    <source>
        <dbReference type="Pfam" id="PF12728"/>
    </source>
</evidence>
<sequence>MANYHEIQNDLRGVNRDQLITVQDLVDFKRQLILDIKQLLKEQNGHPGHRWLKAFEIKKMLRLSESKLQYLRDKGLIPFKKLGGITYYNLEEIEQLMSSGKLNNEMKTA</sequence>
<dbReference type="PANTHER" id="PTHR34585:SF22">
    <property type="entry name" value="HELIX-TURN-HELIX DOMAIN-CONTAINING PROTEIN"/>
    <property type="match status" value="1"/>
</dbReference>
<dbReference type="Pfam" id="PF12728">
    <property type="entry name" value="HTH_17"/>
    <property type="match status" value="1"/>
</dbReference>
<dbReference type="Proteomes" id="UP000008311">
    <property type="component" value="Unassembled WGS sequence"/>
</dbReference>
<dbReference type="InterPro" id="IPR009061">
    <property type="entry name" value="DNA-bd_dom_put_sf"/>
</dbReference>
<evidence type="ECO:0000313" key="2">
    <source>
        <dbReference type="EMBL" id="EEF24805.1"/>
    </source>
</evidence>
<proteinExistence type="predicted"/>
<dbReference type="EMBL" id="EQ981236">
    <property type="protein sequence ID" value="EEF24805.1"/>
    <property type="molecule type" value="Genomic_DNA"/>
</dbReference>
<dbReference type="AlphaFoldDB" id="B9TH58"/>
<evidence type="ECO:0000313" key="3">
    <source>
        <dbReference type="Proteomes" id="UP000008311"/>
    </source>
</evidence>
<gene>
    <name evidence="2" type="ORF">RCOM_1859870</name>
</gene>
<reference evidence="3" key="1">
    <citation type="journal article" date="2010" name="Nat. Biotechnol.">
        <title>Draft genome sequence of the oilseed species Ricinus communis.</title>
        <authorList>
            <person name="Chan A.P."/>
            <person name="Crabtree J."/>
            <person name="Zhao Q."/>
            <person name="Lorenzi H."/>
            <person name="Orvis J."/>
            <person name="Puiu D."/>
            <person name="Melake-Berhan A."/>
            <person name="Jones K.M."/>
            <person name="Redman J."/>
            <person name="Chen G."/>
            <person name="Cahoon E.B."/>
            <person name="Gedil M."/>
            <person name="Stanke M."/>
            <person name="Haas B.J."/>
            <person name="Wortman J.R."/>
            <person name="Fraser-Liggett C.M."/>
            <person name="Ravel J."/>
            <person name="Rabinowicz P.D."/>
        </authorList>
    </citation>
    <scope>NUCLEOTIDE SEQUENCE [LARGE SCALE GENOMIC DNA]</scope>
    <source>
        <strain evidence="3">cv. Hale</strain>
    </source>
</reference>
<dbReference type="SUPFAM" id="SSF46955">
    <property type="entry name" value="Putative DNA-binding domain"/>
    <property type="match status" value="1"/>
</dbReference>
<dbReference type="InParanoid" id="B9TH58"/>